<dbReference type="InterPro" id="IPR007693">
    <property type="entry name" value="DNA_helicase_DnaB-like_N"/>
</dbReference>
<dbReference type="InterPro" id="IPR036185">
    <property type="entry name" value="DNA_heli_DnaB-like_N_sf"/>
</dbReference>
<dbReference type="RefSeq" id="WP_046147183.1">
    <property type="nucleotide sequence ID" value="NZ_KQ033913.1"/>
</dbReference>
<comment type="catalytic activity">
    <reaction evidence="11">
        <text>ATP + H2O = ADP + phosphate + H(+)</text>
        <dbReference type="Rhea" id="RHEA:13065"/>
        <dbReference type="ChEBI" id="CHEBI:15377"/>
        <dbReference type="ChEBI" id="CHEBI:15378"/>
        <dbReference type="ChEBI" id="CHEBI:30616"/>
        <dbReference type="ChEBI" id="CHEBI:43474"/>
        <dbReference type="ChEBI" id="CHEBI:456216"/>
        <dbReference type="EC" id="5.6.2.3"/>
    </reaction>
</comment>
<dbReference type="Proteomes" id="UP000033047">
    <property type="component" value="Unassembled WGS sequence"/>
</dbReference>
<dbReference type="Pfam" id="PF00772">
    <property type="entry name" value="DnaB"/>
    <property type="match status" value="1"/>
</dbReference>
<comment type="similarity">
    <text evidence="1">Belongs to the helicase family. DnaB subfamily.</text>
</comment>
<sequence length="466" mass="52629">MATENIENKIFAGENNISVEQVEEAVISALLLDAGAIVGTFPVLKPEMFSRPDLAFIYQAVSNLYDKGETVDMITVDTEMRKTDEKRWKEWGGIKRMASLVGRIRHISGLPYYVEEVKRQYMLRLLNILFVTLGAKAAGFESSYTLLIEEAERSLLELRGRCTVGKPLERIGCTANEVLQMHRERLNTGNDRMRILSGIEEFDYVTGGLYNGELLVEGGRPSDGKTAVAMHIAMNVALSGKAVCFFSLEMTAMQTMNRLFAGYASVDADHLRIEGLTTAELERMERLAGKFEDLPLFFDHTPGNSIENIRAQVMLQKKKGQCDLVVIDYLHLMERKGRAGETMDQLVGRNIEGAKQVAVDANCPVLVLSQMNRNSVQRVEKAYVPELHDLRDSGVIEQVADCVFFVHRPERYGIFKDETTGESLRGVGKLYILKTRNGSTGIARFRYNKSFTRITNYDNRMRYEEE</sequence>
<keyword evidence="6 13" id="KW-0347">Helicase</keyword>
<evidence type="ECO:0000256" key="7">
    <source>
        <dbReference type="ARBA" id="ARBA00022840"/>
    </source>
</evidence>
<organism evidence="13 14">
    <name type="scientific">Parabacteroides goldsteinii DSM 19448 = WAL 12034</name>
    <dbReference type="NCBI Taxonomy" id="927665"/>
    <lineage>
        <taxon>Bacteria</taxon>
        <taxon>Pseudomonadati</taxon>
        <taxon>Bacteroidota</taxon>
        <taxon>Bacteroidia</taxon>
        <taxon>Bacteroidales</taxon>
        <taxon>Tannerellaceae</taxon>
        <taxon>Parabacteroides</taxon>
    </lineage>
</organism>
<dbReference type="GO" id="GO:0006269">
    <property type="term" value="P:DNA replication, synthesis of primer"/>
    <property type="evidence" value="ECO:0007669"/>
    <property type="project" value="UniProtKB-KW"/>
</dbReference>
<reference evidence="13 14" key="1">
    <citation type="submission" date="2013-04" db="EMBL/GenBank/DDBJ databases">
        <title>The Genome Sequence of Parabacteroides goldsteinii DSM 19448.</title>
        <authorList>
            <consortium name="The Broad Institute Genomics Platform"/>
            <person name="Earl A."/>
            <person name="Ward D."/>
            <person name="Feldgarden M."/>
            <person name="Gevers D."/>
            <person name="Martens E."/>
            <person name="Sakamoto M."/>
            <person name="Benno Y."/>
            <person name="Song Y."/>
            <person name="Liu C."/>
            <person name="Lee J."/>
            <person name="Bolanos M."/>
            <person name="Vaisanen M.L."/>
            <person name="Finegold S.M."/>
            <person name="Walker B."/>
            <person name="Young S."/>
            <person name="Zeng Q."/>
            <person name="Gargeya S."/>
            <person name="Fitzgerald M."/>
            <person name="Haas B."/>
            <person name="Abouelleil A."/>
            <person name="Allen A.W."/>
            <person name="Alvarado L."/>
            <person name="Arachchi H.M."/>
            <person name="Berlin A.M."/>
            <person name="Chapman S.B."/>
            <person name="Gainer-Dewar J."/>
            <person name="Goldberg J."/>
            <person name="Griggs A."/>
            <person name="Gujja S."/>
            <person name="Hansen M."/>
            <person name="Howarth C."/>
            <person name="Imamovic A."/>
            <person name="Ireland A."/>
            <person name="Larimer J."/>
            <person name="McCowan C."/>
            <person name="Murphy C."/>
            <person name="Pearson M."/>
            <person name="Poon T.W."/>
            <person name="Priest M."/>
            <person name="Roberts A."/>
            <person name="Saif S."/>
            <person name="Shea T."/>
            <person name="Sisk P."/>
            <person name="Sykes S."/>
            <person name="Wortman J."/>
            <person name="Nusbaum C."/>
            <person name="Birren B."/>
        </authorList>
    </citation>
    <scope>NUCLEOTIDE SEQUENCE [LARGE SCALE GENOMIC DNA]</scope>
    <source>
        <strain evidence="13 14">DSM 19448</strain>
    </source>
</reference>
<keyword evidence="9" id="KW-0413">Isomerase</keyword>
<dbReference type="PROSITE" id="PS51199">
    <property type="entry name" value="SF4_HELICASE"/>
    <property type="match status" value="1"/>
</dbReference>
<evidence type="ECO:0000256" key="6">
    <source>
        <dbReference type="ARBA" id="ARBA00022806"/>
    </source>
</evidence>
<feature type="domain" description="SF4 helicase" evidence="12">
    <location>
        <begin position="188"/>
        <end position="461"/>
    </location>
</feature>
<name>A0A0F5IT59_9BACT</name>
<dbReference type="GO" id="GO:1990077">
    <property type="term" value="C:primosome complex"/>
    <property type="evidence" value="ECO:0007669"/>
    <property type="project" value="UniProtKB-KW"/>
</dbReference>
<dbReference type="Gene3D" id="3.40.50.300">
    <property type="entry name" value="P-loop containing nucleotide triphosphate hydrolases"/>
    <property type="match status" value="1"/>
</dbReference>
<evidence type="ECO:0000256" key="9">
    <source>
        <dbReference type="ARBA" id="ARBA00023235"/>
    </source>
</evidence>
<keyword evidence="5" id="KW-0378">Hydrolase</keyword>
<evidence type="ECO:0000256" key="1">
    <source>
        <dbReference type="ARBA" id="ARBA00008428"/>
    </source>
</evidence>
<dbReference type="EMBL" id="AQHV01000021">
    <property type="protein sequence ID" value="KKB48736.1"/>
    <property type="molecule type" value="Genomic_DNA"/>
</dbReference>
<dbReference type="EC" id="5.6.2.3" evidence="10"/>
<dbReference type="SUPFAM" id="SSF52540">
    <property type="entry name" value="P-loop containing nucleoside triphosphate hydrolases"/>
    <property type="match status" value="1"/>
</dbReference>
<dbReference type="Pfam" id="PF03796">
    <property type="entry name" value="DnaB_C"/>
    <property type="match status" value="1"/>
</dbReference>
<dbReference type="AlphaFoldDB" id="A0A0F5IT59"/>
<dbReference type="PANTHER" id="PTHR30153:SF2">
    <property type="entry name" value="REPLICATIVE DNA HELICASE"/>
    <property type="match status" value="1"/>
</dbReference>
<dbReference type="InterPro" id="IPR027417">
    <property type="entry name" value="P-loop_NTPase"/>
</dbReference>
<dbReference type="GO" id="GO:0043139">
    <property type="term" value="F:5'-3' DNA helicase activity"/>
    <property type="evidence" value="ECO:0007669"/>
    <property type="project" value="UniProtKB-EC"/>
</dbReference>
<accession>A0A0F5IT59</accession>
<comment type="caution">
    <text evidence="13">The sequence shown here is derived from an EMBL/GenBank/DDBJ whole genome shotgun (WGS) entry which is preliminary data.</text>
</comment>
<evidence type="ECO:0000259" key="12">
    <source>
        <dbReference type="PROSITE" id="PS51199"/>
    </source>
</evidence>
<dbReference type="GO" id="GO:0016787">
    <property type="term" value="F:hydrolase activity"/>
    <property type="evidence" value="ECO:0007669"/>
    <property type="project" value="UniProtKB-KW"/>
</dbReference>
<gene>
    <name evidence="13" type="ORF">HMPREF1535_03965</name>
</gene>
<evidence type="ECO:0000256" key="5">
    <source>
        <dbReference type="ARBA" id="ARBA00022801"/>
    </source>
</evidence>
<dbReference type="STRING" id="927665.HMPREF1535_03965"/>
<dbReference type="Gene3D" id="1.10.860.10">
    <property type="entry name" value="DNAb Helicase, Chain A"/>
    <property type="match status" value="1"/>
</dbReference>
<dbReference type="GO" id="GO:0005829">
    <property type="term" value="C:cytosol"/>
    <property type="evidence" value="ECO:0007669"/>
    <property type="project" value="TreeGrafter"/>
</dbReference>
<dbReference type="GO" id="GO:0003677">
    <property type="term" value="F:DNA binding"/>
    <property type="evidence" value="ECO:0007669"/>
    <property type="project" value="UniProtKB-KW"/>
</dbReference>
<keyword evidence="3" id="KW-0235">DNA replication</keyword>
<keyword evidence="8" id="KW-0238">DNA-binding</keyword>
<evidence type="ECO:0000256" key="8">
    <source>
        <dbReference type="ARBA" id="ARBA00023125"/>
    </source>
</evidence>
<dbReference type="SUPFAM" id="SSF48024">
    <property type="entry name" value="N-terminal domain of DnaB helicase"/>
    <property type="match status" value="1"/>
</dbReference>
<evidence type="ECO:0000256" key="10">
    <source>
        <dbReference type="ARBA" id="ARBA00044969"/>
    </source>
</evidence>
<dbReference type="PANTHER" id="PTHR30153">
    <property type="entry name" value="REPLICATIVE DNA HELICASE DNAB"/>
    <property type="match status" value="1"/>
</dbReference>
<keyword evidence="7" id="KW-0067">ATP-binding</keyword>
<evidence type="ECO:0000256" key="2">
    <source>
        <dbReference type="ARBA" id="ARBA00022515"/>
    </source>
</evidence>
<dbReference type="HOGENOM" id="CLU_005373_0_2_10"/>
<keyword evidence="2" id="KW-0639">Primosome</keyword>
<evidence type="ECO:0000256" key="4">
    <source>
        <dbReference type="ARBA" id="ARBA00022741"/>
    </source>
</evidence>
<dbReference type="PATRIC" id="fig|927665.4.peg.4073"/>
<dbReference type="InterPro" id="IPR016136">
    <property type="entry name" value="DNA_helicase_N/primase_C"/>
</dbReference>
<keyword evidence="4" id="KW-0547">Nucleotide-binding</keyword>
<evidence type="ECO:0000313" key="13">
    <source>
        <dbReference type="EMBL" id="KKB48736.1"/>
    </source>
</evidence>
<evidence type="ECO:0000256" key="11">
    <source>
        <dbReference type="ARBA" id="ARBA00048954"/>
    </source>
</evidence>
<proteinExistence type="inferred from homology"/>
<dbReference type="GO" id="GO:0005524">
    <property type="term" value="F:ATP binding"/>
    <property type="evidence" value="ECO:0007669"/>
    <property type="project" value="UniProtKB-KW"/>
</dbReference>
<evidence type="ECO:0000313" key="14">
    <source>
        <dbReference type="Proteomes" id="UP000033047"/>
    </source>
</evidence>
<protein>
    <recommendedName>
        <fullName evidence="10">DNA 5'-3' helicase</fullName>
        <ecNumber evidence="10">5.6.2.3</ecNumber>
    </recommendedName>
</protein>
<dbReference type="InterPro" id="IPR007694">
    <property type="entry name" value="DNA_helicase_DnaB-like_C"/>
</dbReference>
<evidence type="ECO:0000256" key="3">
    <source>
        <dbReference type="ARBA" id="ARBA00022705"/>
    </source>
</evidence>